<dbReference type="InterPro" id="IPR001647">
    <property type="entry name" value="HTH_TetR"/>
</dbReference>
<evidence type="ECO:0000256" key="1">
    <source>
        <dbReference type="ARBA" id="ARBA00023015"/>
    </source>
</evidence>
<dbReference type="SUPFAM" id="SSF46689">
    <property type="entry name" value="Homeodomain-like"/>
    <property type="match status" value="1"/>
</dbReference>
<evidence type="ECO:0000256" key="4">
    <source>
        <dbReference type="PROSITE-ProRule" id="PRU00335"/>
    </source>
</evidence>
<reference evidence="7" key="1">
    <citation type="journal article" date="2019" name="Int. J. Syst. Evol. Microbiol.">
        <title>The Global Catalogue of Microorganisms (GCM) 10K type strain sequencing project: providing services to taxonomists for standard genome sequencing and annotation.</title>
        <authorList>
            <consortium name="The Broad Institute Genomics Platform"/>
            <consortium name="The Broad Institute Genome Sequencing Center for Infectious Disease"/>
            <person name="Wu L."/>
            <person name="Ma J."/>
        </authorList>
    </citation>
    <scope>NUCLEOTIDE SEQUENCE [LARGE SCALE GENOMIC DNA]</scope>
    <source>
        <strain evidence="7">JCM 9381</strain>
    </source>
</reference>
<name>A0ABP6QTR2_9ACTN</name>
<dbReference type="Pfam" id="PF00440">
    <property type="entry name" value="TetR_N"/>
    <property type="match status" value="1"/>
</dbReference>
<evidence type="ECO:0000313" key="7">
    <source>
        <dbReference type="Proteomes" id="UP001500728"/>
    </source>
</evidence>
<dbReference type="PROSITE" id="PS50977">
    <property type="entry name" value="HTH_TETR_2"/>
    <property type="match status" value="1"/>
</dbReference>
<organism evidence="6 7">
    <name type="scientific">Streptomyces labedae</name>
    <dbReference type="NCBI Taxonomy" id="285569"/>
    <lineage>
        <taxon>Bacteria</taxon>
        <taxon>Bacillati</taxon>
        <taxon>Actinomycetota</taxon>
        <taxon>Actinomycetes</taxon>
        <taxon>Kitasatosporales</taxon>
        <taxon>Streptomycetaceae</taxon>
        <taxon>Streptomyces</taxon>
    </lineage>
</organism>
<accession>A0ABP6QTR2</accession>
<dbReference type="PANTHER" id="PTHR47506">
    <property type="entry name" value="TRANSCRIPTIONAL REGULATORY PROTEIN"/>
    <property type="match status" value="1"/>
</dbReference>
<dbReference type="InterPro" id="IPR011075">
    <property type="entry name" value="TetR_C"/>
</dbReference>
<keyword evidence="7" id="KW-1185">Reference proteome</keyword>
<dbReference type="InterPro" id="IPR036271">
    <property type="entry name" value="Tet_transcr_reg_TetR-rel_C_sf"/>
</dbReference>
<feature type="domain" description="HTH tetR-type" evidence="5">
    <location>
        <begin position="3"/>
        <end position="63"/>
    </location>
</feature>
<evidence type="ECO:0000256" key="3">
    <source>
        <dbReference type="ARBA" id="ARBA00023163"/>
    </source>
</evidence>
<keyword evidence="3" id="KW-0804">Transcription</keyword>
<sequence>MADDTRTRLVRTARALIHGSSFAEVGIGDLCREAGVHRGSLYHFFPSKEAVGLAVLDANWELLKALLDEAFGSEAPPLERIDHFVAGFAGMLTAARGRMGAVPGCPIGNLALELSGRPGEASVRITEILTAWQRYFRDAIAEAVAKEHVPPTVDPAAAALRALSYLQGVTLMAKAYDRPELVAEARTAIRALIQTPTT</sequence>
<dbReference type="Gene3D" id="1.10.357.10">
    <property type="entry name" value="Tetracycline Repressor, domain 2"/>
    <property type="match status" value="1"/>
</dbReference>
<protein>
    <submittedName>
        <fullName evidence="6">TetR/AcrR family transcriptional regulator</fullName>
    </submittedName>
</protein>
<dbReference type="EMBL" id="BAAAUW010000002">
    <property type="protein sequence ID" value="GAA3250453.1"/>
    <property type="molecule type" value="Genomic_DNA"/>
</dbReference>
<keyword evidence="2 4" id="KW-0238">DNA-binding</keyword>
<dbReference type="PANTHER" id="PTHR47506:SF6">
    <property type="entry name" value="HTH-TYPE TRANSCRIPTIONAL REPRESSOR NEMR"/>
    <property type="match status" value="1"/>
</dbReference>
<comment type="caution">
    <text evidence="6">The sequence shown here is derived from an EMBL/GenBank/DDBJ whole genome shotgun (WGS) entry which is preliminary data.</text>
</comment>
<dbReference type="Pfam" id="PF16925">
    <property type="entry name" value="TetR_C_13"/>
    <property type="match status" value="1"/>
</dbReference>
<feature type="DNA-binding region" description="H-T-H motif" evidence="4">
    <location>
        <begin position="26"/>
        <end position="45"/>
    </location>
</feature>
<proteinExistence type="predicted"/>
<dbReference type="RefSeq" id="WP_346151128.1">
    <property type="nucleotide sequence ID" value="NZ_BAAAUW010000002.1"/>
</dbReference>
<dbReference type="Proteomes" id="UP001500728">
    <property type="component" value="Unassembled WGS sequence"/>
</dbReference>
<evidence type="ECO:0000256" key="2">
    <source>
        <dbReference type="ARBA" id="ARBA00023125"/>
    </source>
</evidence>
<keyword evidence="1" id="KW-0805">Transcription regulation</keyword>
<gene>
    <name evidence="6" type="ORF">GCM10010469_09220</name>
</gene>
<dbReference type="InterPro" id="IPR009057">
    <property type="entry name" value="Homeodomain-like_sf"/>
</dbReference>
<evidence type="ECO:0000259" key="5">
    <source>
        <dbReference type="PROSITE" id="PS50977"/>
    </source>
</evidence>
<evidence type="ECO:0000313" key="6">
    <source>
        <dbReference type="EMBL" id="GAA3250453.1"/>
    </source>
</evidence>
<dbReference type="SUPFAM" id="SSF48498">
    <property type="entry name" value="Tetracyclin repressor-like, C-terminal domain"/>
    <property type="match status" value="1"/>
</dbReference>